<dbReference type="AlphaFoldDB" id="A0A7C8YNI9"/>
<dbReference type="PANTHER" id="PTHR11654">
    <property type="entry name" value="OLIGOPEPTIDE TRANSPORTER-RELATED"/>
    <property type="match status" value="1"/>
</dbReference>
<accession>A0A7C8YNI9</accession>
<dbReference type="SUPFAM" id="SSF103473">
    <property type="entry name" value="MFS general substrate transporter"/>
    <property type="match status" value="1"/>
</dbReference>
<reference evidence="2" key="1">
    <citation type="journal article" date="2013" name="J. Plant Res.">
        <title>Effect of fungi and light on seed germination of three Opuntia species from semiarid lands of central Mexico.</title>
        <authorList>
            <person name="Delgado-Sanchez P."/>
            <person name="Jimenez-Bremont J.F."/>
            <person name="Guerrero-Gonzalez Mde L."/>
            <person name="Flores J."/>
        </authorList>
    </citation>
    <scope>NUCLEOTIDE SEQUENCE</scope>
    <source>
        <tissue evidence="2">Cladode</tissue>
    </source>
</reference>
<keyword evidence="1" id="KW-0472">Membrane</keyword>
<dbReference type="InterPro" id="IPR036259">
    <property type="entry name" value="MFS_trans_sf"/>
</dbReference>
<name>A0A7C8YNI9_OPUST</name>
<keyword evidence="1" id="KW-1133">Transmembrane helix</keyword>
<protein>
    <submittedName>
        <fullName evidence="2">Uncharacterized protein</fullName>
    </submittedName>
</protein>
<keyword evidence="1" id="KW-0812">Transmembrane</keyword>
<dbReference type="Gene3D" id="1.20.1250.20">
    <property type="entry name" value="MFS general substrate transporter like domains"/>
    <property type="match status" value="1"/>
</dbReference>
<proteinExistence type="predicted"/>
<reference evidence="2" key="2">
    <citation type="submission" date="2020-07" db="EMBL/GenBank/DDBJ databases">
        <authorList>
            <person name="Vera ALvarez R."/>
            <person name="Arias-Moreno D.M."/>
            <person name="Jimenez-Jacinto V."/>
            <person name="Jimenez-Bremont J.F."/>
            <person name="Swaminathan K."/>
            <person name="Moose S.P."/>
            <person name="Guerrero-Gonzalez M.L."/>
            <person name="Marino-Ramirez L."/>
            <person name="Landsman D."/>
            <person name="Rodriguez-Kessler M."/>
            <person name="Delgado-Sanchez P."/>
        </authorList>
    </citation>
    <scope>NUCLEOTIDE SEQUENCE</scope>
    <source>
        <tissue evidence="2">Cladode</tissue>
    </source>
</reference>
<sequence>MAIVAGASTSSELFNTPLLSTPDKTVAGAVDYRRRTAVRSESGRWRSACFIIVVEMAERFSYYGLSSNLITFLTEKLGQSTAAANVNAWSGVACLLPILGGLIADYLLGKYYAILASSFLYVLVSANSPTLLY</sequence>
<evidence type="ECO:0000313" key="2">
    <source>
        <dbReference type="EMBL" id="MBA4622371.1"/>
    </source>
</evidence>
<evidence type="ECO:0000256" key="1">
    <source>
        <dbReference type="SAM" id="Phobius"/>
    </source>
</evidence>
<feature type="transmembrane region" description="Helical" evidence="1">
    <location>
        <begin position="82"/>
        <end position="104"/>
    </location>
</feature>
<dbReference type="EMBL" id="GISG01038453">
    <property type="protein sequence ID" value="MBA4622371.1"/>
    <property type="molecule type" value="Transcribed_RNA"/>
</dbReference>
<organism evidence="2">
    <name type="scientific">Opuntia streptacantha</name>
    <name type="common">Prickly pear cactus</name>
    <name type="synonym">Opuntia cardona</name>
    <dbReference type="NCBI Taxonomy" id="393608"/>
    <lineage>
        <taxon>Eukaryota</taxon>
        <taxon>Viridiplantae</taxon>
        <taxon>Streptophyta</taxon>
        <taxon>Embryophyta</taxon>
        <taxon>Tracheophyta</taxon>
        <taxon>Spermatophyta</taxon>
        <taxon>Magnoliopsida</taxon>
        <taxon>eudicotyledons</taxon>
        <taxon>Gunneridae</taxon>
        <taxon>Pentapetalae</taxon>
        <taxon>Caryophyllales</taxon>
        <taxon>Cactineae</taxon>
        <taxon>Cactaceae</taxon>
        <taxon>Opuntioideae</taxon>
        <taxon>Opuntia</taxon>
    </lineage>
</organism>